<protein>
    <recommendedName>
        <fullName evidence="2">SWIM-type domain-containing protein</fullName>
    </recommendedName>
</protein>
<dbReference type="PROSITE" id="PS50966">
    <property type="entry name" value="ZF_SWIM"/>
    <property type="match status" value="1"/>
</dbReference>
<reference evidence="3" key="1">
    <citation type="submission" date="2022-01" db="EMBL/GenBank/DDBJ databases">
        <authorList>
            <person name="King R."/>
        </authorList>
    </citation>
    <scope>NUCLEOTIDE SEQUENCE</scope>
</reference>
<dbReference type="InterPro" id="IPR007527">
    <property type="entry name" value="Znf_SWIM"/>
</dbReference>
<evidence type="ECO:0000256" key="1">
    <source>
        <dbReference type="PROSITE-ProRule" id="PRU00325"/>
    </source>
</evidence>
<dbReference type="AlphaFoldDB" id="A0A9P0G6Z3"/>
<keyword evidence="1" id="KW-0479">Metal-binding</keyword>
<evidence type="ECO:0000259" key="2">
    <source>
        <dbReference type="PROSITE" id="PS50966"/>
    </source>
</evidence>
<dbReference type="GO" id="GO:0008270">
    <property type="term" value="F:zinc ion binding"/>
    <property type="evidence" value="ECO:0007669"/>
    <property type="project" value="UniProtKB-KW"/>
</dbReference>
<dbReference type="Proteomes" id="UP001153636">
    <property type="component" value="Chromosome 1"/>
</dbReference>
<dbReference type="EMBL" id="OV651813">
    <property type="protein sequence ID" value="CAH1099185.1"/>
    <property type="molecule type" value="Genomic_DNA"/>
</dbReference>
<organism evidence="3 4">
    <name type="scientific">Psylliodes chrysocephalus</name>
    <dbReference type="NCBI Taxonomy" id="3402493"/>
    <lineage>
        <taxon>Eukaryota</taxon>
        <taxon>Metazoa</taxon>
        <taxon>Ecdysozoa</taxon>
        <taxon>Arthropoda</taxon>
        <taxon>Hexapoda</taxon>
        <taxon>Insecta</taxon>
        <taxon>Pterygota</taxon>
        <taxon>Neoptera</taxon>
        <taxon>Endopterygota</taxon>
        <taxon>Coleoptera</taxon>
        <taxon>Polyphaga</taxon>
        <taxon>Cucujiformia</taxon>
        <taxon>Chrysomeloidea</taxon>
        <taxon>Chrysomelidae</taxon>
        <taxon>Galerucinae</taxon>
        <taxon>Alticini</taxon>
        <taxon>Psylliodes</taxon>
    </lineage>
</organism>
<keyword evidence="1" id="KW-0863">Zinc-finger</keyword>
<gene>
    <name evidence="3" type="ORF">PSYICH_LOCUS53</name>
</gene>
<dbReference type="OrthoDB" id="6763548at2759"/>
<keyword evidence="1" id="KW-0862">Zinc</keyword>
<sequence length="172" mass="19983">MFNHLPLEIRQTNSLKKLRRLTKETVAFKSLLSGVYQVGLAASYMQDKFQRDDGETIHVDEHFNEHGFIRMRIFLRYTRLSKHQLWIAFNPNIHIEEEDEPILGYYCTCKTGARTLGTCAHVASVLWFLGFARHEPNVKYPWTTLLDVVMDASNRPAQINMNQAPPLHIIDI</sequence>
<evidence type="ECO:0000313" key="3">
    <source>
        <dbReference type="EMBL" id="CAH1099185.1"/>
    </source>
</evidence>
<proteinExistence type="predicted"/>
<accession>A0A9P0G6Z3</accession>
<keyword evidence="4" id="KW-1185">Reference proteome</keyword>
<feature type="domain" description="SWIM-type" evidence="2">
    <location>
        <begin position="91"/>
        <end position="130"/>
    </location>
</feature>
<evidence type="ECO:0000313" key="4">
    <source>
        <dbReference type="Proteomes" id="UP001153636"/>
    </source>
</evidence>
<name>A0A9P0G6Z3_9CUCU</name>